<dbReference type="RefSeq" id="WP_014151109.1">
    <property type="nucleotide sequence ID" value="NC_016113.1"/>
</dbReference>
<organism evidence="2 3">
    <name type="scientific">Streptantibioticus cattleyicolor (strain ATCC 35852 / DSM 46488 / JCM 4925 / NBRC 14057 / NRRL 8057)</name>
    <name type="common">Streptomyces cattleya</name>
    <dbReference type="NCBI Taxonomy" id="1003195"/>
    <lineage>
        <taxon>Bacteria</taxon>
        <taxon>Bacillati</taxon>
        <taxon>Actinomycetota</taxon>
        <taxon>Actinomycetes</taxon>
        <taxon>Kitasatosporales</taxon>
        <taxon>Streptomycetaceae</taxon>
        <taxon>Streptantibioticus</taxon>
    </lineage>
</organism>
<feature type="compositionally biased region" description="Basic and acidic residues" evidence="1">
    <location>
        <begin position="12"/>
        <end position="21"/>
    </location>
</feature>
<evidence type="ECO:0008006" key="4">
    <source>
        <dbReference type="Google" id="ProtNLM"/>
    </source>
</evidence>
<evidence type="ECO:0000256" key="1">
    <source>
        <dbReference type="SAM" id="MobiDB-lite"/>
    </source>
</evidence>
<dbReference type="PATRIC" id="fig|1003195.11.peg.634"/>
<dbReference type="Proteomes" id="UP000007842">
    <property type="component" value="Plasmid pSCATT"/>
</dbReference>
<dbReference type="OrthoDB" id="5482597at2"/>
<name>F8JMT4_STREN</name>
<keyword evidence="3" id="KW-1185">Reference proteome</keyword>
<reference evidence="3" key="1">
    <citation type="submission" date="2011-12" db="EMBL/GenBank/DDBJ databases">
        <title>Complete genome sequence of Streptomyces cattleya strain DSM 46488.</title>
        <authorList>
            <person name="Ou H.-Y."/>
            <person name="Li P."/>
            <person name="Zhao C."/>
            <person name="O'Hagan D."/>
            <person name="Deng Z."/>
        </authorList>
    </citation>
    <scope>NUCLEOTIDE SEQUENCE [LARGE SCALE GENOMIC DNA]</scope>
    <source>
        <strain evidence="3">ATCC 35852 / DSM 46488 / JCM 4925 / NBRC 14057 / NRRL 8057</strain>
        <plasmid evidence="3">Plasmid pSCATT</plasmid>
    </source>
</reference>
<dbReference type="KEGG" id="scy:SCATT_p10860"/>
<proteinExistence type="predicted"/>
<gene>
    <name evidence="2" type="ordered locus">SCATT_p10860</name>
</gene>
<evidence type="ECO:0000313" key="2">
    <source>
        <dbReference type="EMBL" id="AEW99279.1"/>
    </source>
</evidence>
<dbReference type="HOGENOM" id="CLU_052656_0_0_11"/>
<dbReference type="AlphaFoldDB" id="F8JMT4"/>
<accession>G8XEC5</accession>
<protein>
    <recommendedName>
        <fullName evidence="4">DUF4185 domain-containing protein</fullName>
    </recommendedName>
</protein>
<feature type="region of interest" description="Disordered" evidence="1">
    <location>
        <begin position="1"/>
        <end position="26"/>
    </location>
</feature>
<dbReference type="EMBL" id="CP003229">
    <property type="protein sequence ID" value="AEW99279.1"/>
    <property type="molecule type" value="Genomic_DNA"/>
</dbReference>
<keyword evidence="2" id="KW-0614">Plasmid</keyword>
<sequence>MPFPSFAPRRRPGPDRSDGTVRRRGPSRWLTALLAAACVALPGASAPPESRQPPPAPPRIVSVRPDQALDRAFADYADHGPAAGHWTGGDSTYSVRTPRGELWIFSDTFLGTVRRDGSRAPVTGPGRTTPMVHNSFVRLDASGAHTVTGHDRAGRPASLVSPAQRDQWYWARDGLFDGQDVAVVYARYAPTGRGPLDVAWRANVLARFRPGRLSRPESVTPLPSAAGIAWGAWLARDGGRTYVYGTRAAPHGGGNLLYAARVTGSDLRAPWRFRAADGTWVPEESRAAPLDGPGGTPLHVPPEVSVVRHAGRYALLSQPQDQPFRPVLQLSWATSPTGPFDRPRTVYTAPEAGPSGSYHDRNVFVYNPHEHPELERGGAELVVSYNVNSLDPSDVIRHASIYRPRFLRIRLAP</sequence>
<geneLocation type="plasmid" evidence="2 3">
    <name>pSCATT</name>
</geneLocation>
<evidence type="ECO:0000313" key="3">
    <source>
        <dbReference type="Proteomes" id="UP000007842"/>
    </source>
</evidence>
<dbReference type="KEGG" id="sct:SCAT_p0654"/>
<accession>F8JMT4</accession>